<dbReference type="Proteomes" id="UP000679220">
    <property type="component" value="Unassembled WGS sequence"/>
</dbReference>
<evidence type="ECO:0000313" key="3">
    <source>
        <dbReference type="Proteomes" id="UP000679220"/>
    </source>
</evidence>
<dbReference type="InterPro" id="IPR037401">
    <property type="entry name" value="SnoaL-like"/>
</dbReference>
<dbReference type="EMBL" id="JAGTAR010000005">
    <property type="protein sequence ID" value="MBR8534906.1"/>
    <property type="molecule type" value="Genomic_DNA"/>
</dbReference>
<reference evidence="2" key="1">
    <citation type="journal article" date="2018" name="Int. J. Syst. Evol. Microbiol.">
        <title>Carboxylicivirga sediminis sp. nov., isolated from coastal sediment.</title>
        <authorList>
            <person name="Wang F.Q."/>
            <person name="Ren L.H."/>
            <person name="Zou R.J."/>
            <person name="Sun Y.Z."/>
            <person name="Liu X.J."/>
            <person name="Jiang F."/>
            <person name="Liu L.J."/>
        </authorList>
    </citation>
    <scope>NUCLEOTIDE SEQUENCE</scope>
    <source>
        <strain evidence="2">JR1</strain>
    </source>
</reference>
<evidence type="ECO:0000259" key="1">
    <source>
        <dbReference type="Pfam" id="PF13474"/>
    </source>
</evidence>
<dbReference type="Pfam" id="PF13474">
    <property type="entry name" value="SnoaL_3"/>
    <property type="match status" value="1"/>
</dbReference>
<feature type="domain" description="SnoaL-like" evidence="1">
    <location>
        <begin position="16"/>
        <end position="140"/>
    </location>
</feature>
<sequence length="147" mass="16953">METINAKTVSPEITPIKKVLDTLLIAQEEGNLEQFSRCFAQDENTLNIGTDLDEIWYGWHAFYEWMTQAIKTKPDYTIAAKDTRIQLSQCKEVAWYSQLLDTCFETKGEPFRLEGFRHTGVLEKRDGNWLIVQSHISVPDNTLPPTE</sequence>
<reference evidence="2" key="2">
    <citation type="submission" date="2021-04" db="EMBL/GenBank/DDBJ databases">
        <authorList>
            <person name="Zhang T."/>
            <person name="Zhang Y."/>
            <person name="Lu D."/>
            <person name="Zuo D."/>
            <person name="Du Z."/>
        </authorList>
    </citation>
    <scope>NUCLEOTIDE SEQUENCE</scope>
    <source>
        <strain evidence="2">JR1</strain>
    </source>
</reference>
<dbReference type="AlphaFoldDB" id="A0A941F114"/>
<protein>
    <submittedName>
        <fullName evidence="2">Nuclear transport factor 2 family protein</fullName>
    </submittedName>
</protein>
<dbReference type="SUPFAM" id="SSF54427">
    <property type="entry name" value="NTF2-like"/>
    <property type="match status" value="1"/>
</dbReference>
<accession>A0A941F114</accession>
<proteinExistence type="predicted"/>
<gene>
    <name evidence="2" type="ORF">KDU71_04980</name>
</gene>
<keyword evidence="3" id="KW-1185">Reference proteome</keyword>
<name>A0A941F114_9BACT</name>
<dbReference type="Gene3D" id="3.10.450.50">
    <property type="match status" value="1"/>
</dbReference>
<evidence type="ECO:0000313" key="2">
    <source>
        <dbReference type="EMBL" id="MBR8534906.1"/>
    </source>
</evidence>
<dbReference type="InterPro" id="IPR032710">
    <property type="entry name" value="NTF2-like_dom_sf"/>
</dbReference>
<organism evidence="2 3">
    <name type="scientific">Carboxylicivirga sediminis</name>
    <dbReference type="NCBI Taxonomy" id="2006564"/>
    <lineage>
        <taxon>Bacteria</taxon>
        <taxon>Pseudomonadati</taxon>
        <taxon>Bacteroidota</taxon>
        <taxon>Bacteroidia</taxon>
        <taxon>Marinilabiliales</taxon>
        <taxon>Marinilabiliaceae</taxon>
        <taxon>Carboxylicivirga</taxon>
    </lineage>
</organism>
<comment type="caution">
    <text evidence="2">The sequence shown here is derived from an EMBL/GenBank/DDBJ whole genome shotgun (WGS) entry which is preliminary data.</text>
</comment>
<dbReference type="RefSeq" id="WP_212188808.1">
    <property type="nucleotide sequence ID" value="NZ_JAGTAR010000005.1"/>
</dbReference>